<name>A0ABY9X5E2_9BACT</name>
<evidence type="ECO:0000313" key="3">
    <source>
        <dbReference type="Proteomes" id="UP001611383"/>
    </source>
</evidence>
<feature type="transmembrane region" description="Helical" evidence="1">
    <location>
        <begin position="83"/>
        <end position="104"/>
    </location>
</feature>
<dbReference type="EMBL" id="CP043494">
    <property type="protein sequence ID" value="WNG50613.1"/>
    <property type="molecule type" value="Genomic_DNA"/>
</dbReference>
<sequence length="184" mass="20255">MPQLVLPANEMNEFDLPRVCIVTGQTEGVVFKDVKFSWYPRWVSLFVVLNVLIAALIAFALTKRAKGQLPFTEDAWKQWKRGQLLFGFSVVLAIVLCMGSFFLLMSGLRENGTPGLGAPGIVLAFALPITVWFLFLRNKGPLVERIAEGQVTLKIPSDFAADTIARHLVAGQALPGAQRARRSA</sequence>
<dbReference type="Proteomes" id="UP001611383">
    <property type="component" value="Chromosome"/>
</dbReference>
<protein>
    <submittedName>
        <fullName evidence="2">Uncharacterized protein</fullName>
    </submittedName>
</protein>
<proteinExistence type="predicted"/>
<keyword evidence="1" id="KW-0472">Membrane</keyword>
<feature type="transmembrane region" description="Helical" evidence="1">
    <location>
        <begin position="116"/>
        <end position="136"/>
    </location>
</feature>
<dbReference type="RefSeq" id="WP_395809904.1">
    <property type="nucleotide sequence ID" value="NZ_CP043494.1"/>
</dbReference>
<keyword evidence="1" id="KW-0812">Transmembrane</keyword>
<reference evidence="2 3" key="1">
    <citation type="submission" date="2019-08" db="EMBL/GenBank/DDBJ databases">
        <title>Archangium and Cystobacter genomes.</title>
        <authorList>
            <person name="Chen I.-C.K."/>
            <person name="Wielgoss S."/>
        </authorList>
    </citation>
    <scope>NUCLEOTIDE SEQUENCE [LARGE SCALE GENOMIC DNA]</scope>
    <source>
        <strain evidence="2 3">Cbm 6</strain>
    </source>
</reference>
<evidence type="ECO:0000256" key="1">
    <source>
        <dbReference type="SAM" id="Phobius"/>
    </source>
</evidence>
<feature type="transmembrane region" description="Helical" evidence="1">
    <location>
        <begin position="42"/>
        <end position="62"/>
    </location>
</feature>
<gene>
    <name evidence="2" type="ORF">F0U60_45675</name>
</gene>
<organism evidence="2 3">
    <name type="scientific">Archangium minus</name>
    <dbReference type="NCBI Taxonomy" id="83450"/>
    <lineage>
        <taxon>Bacteria</taxon>
        <taxon>Pseudomonadati</taxon>
        <taxon>Myxococcota</taxon>
        <taxon>Myxococcia</taxon>
        <taxon>Myxococcales</taxon>
        <taxon>Cystobacterineae</taxon>
        <taxon>Archangiaceae</taxon>
        <taxon>Archangium</taxon>
    </lineage>
</organism>
<evidence type="ECO:0000313" key="2">
    <source>
        <dbReference type="EMBL" id="WNG50613.1"/>
    </source>
</evidence>
<keyword evidence="3" id="KW-1185">Reference proteome</keyword>
<keyword evidence="1" id="KW-1133">Transmembrane helix</keyword>
<accession>A0ABY9X5E2</accession>